<dbReference type="EMBL" id="BQKI01000077">
    <property type="protein sequence ID" value="GJN25056.1"/>
    <property type="molecule type" value="Genomic_DNA"/>
</dbReference>
<accession>A0AAV5ER20</accession>
<evidence type="ECO:0000313" key="3">
    <source>
        <dbReference type="Proteomes" id="UP001054889"/>
    </source>
</evidence>
<gene>
    <name evidence="2" type="primary">gb12840</name>
    <name evidence="2" type="ORF">PR202_gb12840</name>
</gene>
<dbReference type="Proteomes" id="UP001054889">
    <property type="component" value="Unassembled WGS sequence"/>
</dbReference>
<dbReference type="Gene3D" id="3.40.630.10">
    <property type="entry name" value="Zn peptidases"/>
    <property type="match status" value="1"/>
</dbReference>
<dbReference type="Pfam" id="PF01546">
    <property type="entry name" value="Peptidase_M20"/>
    <property type="match status" value="1"/>
</dbReference>
<dbReference type="InterPro" id="IPR002933">
    <property type="entry name" value="Peptidase_M20"/>
</dbReference>
<keyword evidence="3" id="KW-1185">Reference proteome</keyword>
<dbReference type="GO" id="GO:0005783">
    <property type="term" value="C:endoplasmic reticulum"/>
    <property type="evidence" value="ECO:0007669"/>
    <property type="project" value="TreeGrafter"/>
</dbReference>
<sequence length="106" mass="11609">MEDKMRHYPVLINDEGIYAHAKTVAESLLGKENVMIAPQLMGAEDFGFYAQRMAGAFFNIAVGNKSTMVTVHSTHSPSFVIDEDVLPIGSAFHAAVAIEFLKKHVS</sequence>
<reference evidence="2" key="2">
    <citation type="submission" date="2021-12" db="EMBL/GenBank/DDBJ databases">
        <title>Resequencing data analysis of finger millet.</title>
        <authorList>
            <person name="Hatakeyama M."/>
            <person name="Aluri S."/>
            <person name="Balachadran M.T."/>
            <person name="Sivarajan S.R."/>
            <person name="Poveda L."/>
            <person name="Shimizu-Inatsugi R."/>
            <person name="Schlapbach R."/>
            <person name="Sreeman S.M."/>
            <person name="Shimizu K.K."/>
        </authorList>
    </citation>
    <scope>NUCLEOTIDE SEQUENCE</scope>
</reference>
<organism evidence="2 3">
    <name type="scientific">Eleusine coracana subsp. coracana</name>
    <dbReference type="NCBI Taxonomy" id="191504"/>
    <lineage>
        <taxon>Eukaryota</taxon>
        <taxon>Viridiplantae</taxon>
        <taxon>Streptophyta</taxon>
        <taxon>Embryophyta</taxon>
        <taxon>Tracheophyta</taxon>
        <taxon>Spermatophyta</taxon>
        <taxon>Magnoliopsida</taxon>
        <taxon>Liliopsida</taxon>
        <taxon>Poales</taxon>
        <taxon>Poaceae</taxon>
        <taxon>PACMAD clade</taxon>
        <taxon>Chloridoideae</taxon>
        <taxon>Cynodonteae</taxon>
        <taxon>Eleusininae</taxon>
        <taxon>Eleusine</taxon>
    </lineage>
</organism>
<comment type="function">
    <text evidence="1">Hydrolyzes certain amino acid conjugates of the plant growth regulator indole-3-acetic acid (IAA).</text>
</comment>
<dbReference type="InterPro" id="IPR017439">
    <property type="entry name" value="Amidohydrolase"/>
</dbReference>
<name>A0AAV5ER20_ELECO</name>
<evidence type="ECO:0000313" key="2">
    <source>
        <dbReference type="EMBL" id="GJN25056.1"/>
    </source>
</evidence>
<dbReference type="PANTHER" id="PTHR11014">
    <property type="entry name" value="PEPTIDASE M20 FAMILY MEMBER"/>
    <property type="match status" value="1"/>
</dbReference>
<dbReference type="AlphaFoldDB" id="A0AAV5ER20"/>
<dbReference type="PANTHER" id="PTHR11014:SF167">
    <property type="entry name" value="IAA-AMINO ACID HYDROLASE ILR1-LIKE 9"/>
    <property type="match status" value="1"/>
</dbReference>
<protein>
    <submittedName>
        <fullName evidence="2">Uncharacterized protein</fullName>
    </submittedName>
</protein>
<evidence type="ECO:0000256" key="1">
    <source>
        <dbReference type="ARBA" id="ARBA00003007"/>
    </source>
</evidence>
<reference evidence="2" key="1">
    <citation type="journal article" date="2018" name="DNA Res.">
        <title>Multiple hybrid de novo genome assembly of finger millet, an orphan allotetraploid crop.</title>
        <authorList>
            <person name="Hatakeyama M."/>
            <person name="Aluri S."/>
            <person name="Balachadran M.T."/>
            <person name="Sivarajan S.R."/>
            <person name="Patrignani A."/>
            <person name="Gruter S."/>
            <person name="Poveda L."/>
            <person name="Shimizu-Inatsugi R."/>
            <person name="Baeten J."/>
            <person name="Francoijs K.J."/>
            <person name="Nataraja K.N."/>
            <person name="Reddy Y.A.N."/>
            <person name="Phadnis S."/>
            <person name="Ravikumar R.L."/>
            <person name="Schlapbach R."/>
            <person name="Sreeman S.M."/>
            <person name="Shimizu K.K."/>
        </authorList>
    </citation>
    <scope>NUCLEOTIDE SEQUENCE</scope>
</reference>
<dbReference type="GO" id="GO:0010179">
    <property type="term" value="F:IAA-Ala conjugate hydrolase activity"/>
    <property type="evidence" value="ECO:0007669"/>
    <property type="project" value="TreeGrafter"/>
</dbReference>
<dbReference type="SUPFAM" id="SSF53187">
    <property type="entry name" value="Zn-dependent exopeptidases"/>
    <property type="match status" value="1"/>
</dbReference>
<comment type="caution">
    <text evidence="2">The sequence shown here is derived from an EMBL/GenBank/DDBJ whole genome shotgun (WGS) entry which is preliminary data.</text>
</comment>
<proteinExistence type="predicted"/>
<dbReference type="GO" id="GO:0009850">
    <property type="term" value="P:auxin metabolic process"/>
    <property type="evidence" value="ECO:0007669"/>
    <property type="project" value="TreeGrafter"/>
</dbReference>